<dbReference type="EMBL" id="AFHG01000029">
    <property type="protein sequence ID" value="EGK73256.1"/>
    <property type="molecule type" value="Genomic_DNA"/>
</dbReference>
<organism evidence="1 2">
    <name type="scientific">Methyloversatilis universalis (strain ATCC BAA-1314 / DSM 25237 / JCM 13912 / CCUG 52030 / FAM5)</name>
    <dbReference type="NCBI Taxonomy" id="1000565"/>
    <lineage>
        <taxon>Bacteria</taxon>
        <taxon>Pseudomonadati</taxon>
        <taxon>Pseudomonadota</taxon>
        <taxon>Betaproteobacteria</taxon>
        <taxon>Nitrosomonadales</taxon>
        <taxon>Sterolibacteriaceae</taxon>
        <taxon>Methyloversatilis</taxon>
    </lineage>
</organism>
<evidence type="ECO:0008006" key="3">
    <source>
        <dbReference type="Google" id="ProtNLM"/>
    </source>
</evidence>
<dbReference type="OrthoDB" id="9795283at2"/>
<dbReference type="SUPFAM" id="SSF140804">
    <property type="entry name" value="YidB-like"/>
    <property type="match status" value="1"/>
</dbReference>
<dbReference type="RefSeq" id="WP_008058365.1">
    <property type="nucleotide sequence ID" value="NZ_AFHG01000029.1"/>
</dbReference>
<sequence>MGLFDALAGQVAGALGGQSGAGGNAALLQAAMNLINSPQIGGLQGLIARFQQGGLGEVIASWLGSGQNLPISGDQIQAVFGAGQIGDVAQQVGLSSQEVSSGLAGLLPQLVDALSPDGKAPEGDALQTAMGMLGGLLKS</sequence>
<evidence type="ECO:0000313" key="2">
    <source>
        <dbReference type="Proteomes" id="UP000005019"/>
    </source>
</evidence>
<reference evidence="1 2" key="1">
    <citation type="journal article" date="2011" name="J. Bacteriol.">
        <title>Genome sequence of Methyloversatilis universalis FAM5T, a methylotrophic representative of the order Rhodocyclales.</title>
        <authorList>
            <person name="Kittichotirat W."/>
            <person name="Good N.M."/>
            <person name="Hall R."/>
            <person name="Bringel F."/>
            <person name="Lajus A."/>
            <person name="Medigue C."/>
            <person name="Smalley N.E."/>
            <person name="Beck D."/>
            <person name="Bumgarner R."/>
            <person name="Vuilleumier S."/>
            <person name="Kalyuzhnaya M.G."/>
        </authorList>
    </citation>
    <scope>NUCLEOTIDE SEQUENCE [LARGE SCALE GENOMIC DNA]</scope>
    <source>
        <strain evidence="2">ATCC BAA-1314 / JCM 13912 / FAM5</strain>
    </source>
</reference>
<gene>
    <name evidence="1" type="ORF">METUNv1_00429</name>
</gene>
<keyword evidence="2" id="KW-1185">Reference proteome</keyword>
<dbReference type="Proteomes" id="UP000005019">
    <property type="component" value="Unassembled WGS sequence"/>
</dbReference>
<comment type="caution">
    <text evidence="1">The sequence shown here is derived from an EMBL/GenBank/DDBJ whole genome shotgun (WGS) entry which is preliminary data.</text>
</comment>
<dbReference type="Gene3D" id="1.10.10.690">
    <property type="entry name" value="YidB-like"/>
    <property type="match status" value="1"/>
</dbReference>
<name>F5R8F3_METUF</name>
<dbReference type="Pfam" id="PF20159">
    <property type="entry name" value="YidB"/>
    <property type="match status" value="1"/>
</dbReference>
<dbReference type="AlphaFoldDB" id="F5R8F3"/>
<accession>F5R8F3</accession>
<dbReference type="InterPro" id="IPR027405">
    <property type="entry name" value="YidB-like"/>
</dbReference>
<dbReference type="InterPro" id="IPR045372">
    <property type="entry name" value="YidB"/>
</dbReference>
<protein>
    <recommendedName>
        <fullName evidence="3">DUF937 domain-containing protein</fullName>
    </recommendedName>
</protein>
<evidence type="ECO:0000313" key="1">
    <source>
        <dbReference type="EMBL" id="EGK73256.1"/>
    </source>
</evidence>
<dbReference type="STRING" id="1000565.METUNv1_00429"/>
<proteinExistence type="predicted"/>
<dbReference type="eggNOG" id="COG3753">
    <property type="taxonomic scope" value="Bacteria"/>
</dbReference>